<comment type="caution">
    <text evidence="3">The sequence shown here is derived from an EMBL/GenBank/DDBJ whole genome shotgun (WGS) entry which is preliminary data.</text>
</comment>
<proteinExistence type="predicted"/>
<feature type="signal peptide" evidence="1">
    <location>
        <begin position="1"/>
        <end position="20"/>
    </location>
</feature>
<evidence type="ECO:0000256" key="1">
    <source>
        <dbReference type="SAM" id="SignalP"/>
    </source>
</evidence>
<reference evidence="3" key="1">
    <citation type="submission" date="2021-01" db="EMBL/GenBank/DDBJ databases">
        <title>Modified the classification status of verrucomicrobia.</title>
        <authorList>
            <person name="Feng X."/>
        </authorList>
    </citation>
    <scope>NUCLEOTIDE SEQUENCE</scope>
    <source>
        <strain evidence="3">JCM 18052</strain>
    </source>
</reference>
<feature type="chain" id="PRO_5037242976" evidence="1">
    <location>
        <begin position="21"/>
        <end position="214"/>
    </location>
</feature>
<sequence>MKFHPIISALALVSVTQVHGAIVQYTDRPSFLAALTHAPVSTDFSTLVPGDLTSTSLTLFGDNAAATLLIETRDVANTFAGNNLWLSDTGDLNTALGASTTYSDQLRISKVGGFYTIGADWFLGDIEDNYLPGSVVLTFSDNSTYTVTSGSQAGSFRGFISDSPLASVLVSSSDPTNVAGWATIDNLVTIPEPSAFILGGIAALGTMARRRRAF</sequence>
<name>A0A934R9X2_9BACT</name>
<accession>A0A934R9X2</accession>
<dbReference type="RefSeq" id="WP_200352649.1">
    <property type="nucleotide sequence ID" value="NZ_BAABHZ010000001.1"/>
</dbReference>
<dbReference type="EMBL" id="JAENIK010000012">
    <property type="protein sequence ID" value="MBK1817714.1"/>
    <property type="molecule type" value="Genomic_DNA"/>
</dbReference>
<feature type="domain" description="Ice-binding protein C-terminal" evidence="2">
    <location>
        <begin position="189"/>
        <end position="212"/>
    </location>
</feature>
<gene>
    <name evidence="3" type="ORF">JIN84_18995</name>
</gene>
<dbReference type="InterPro" id="IPR013424">
    <property type="entry name" value="Ice-binding_C"/>
</dbReference>
<keyword evidence="1" id="KW-0732">Signal</keyword>
<dbReference type="Pfam" id="PF07589">
    <property type="entry name" value="PEP-CTERM"/>
    <property type="match status" value="1"/>
</dbReference>
<evidence type="ECO:0000313" key="4">
    <source>
        <dbReference type="Proteomes" id="UP000600139"/>
    </source>
</evidence>
<keyword evidence="4" id="KW-1185">Reference proteome</keyword>
<dbReference type="Proteomes" id="UP000600139">
    <property type="component" value="Unassembled WGS sequence"/>
</dbReference>
<evidence type="ECO:0000259" key="2">
    <source>
        <dbReference type="Pfam" id="PF07589"/>
    </source>
</evidence>
<dbReference type="AlphaFoldDB" id="A0A934R9X2"/>
<protein>
    <submittedName>
        <fullName evidence="3">PEP-CTERM sorting domain-containing protein</fullName>
    </submittedName>
</protein>
<organism evidence="3 4">
    <name type="scientific">Luteolibacter yonseiensis</name>
    <dbReference type="NCBI Taxonomy" id="1144680"/>
    <lineage>
        <taxon>Bacteria</taxon>
        <taxon>Pseudomonadati</taxon>
        <taxon>Verrucomicrobiota</taxon>
        <taxon>Verrucomicrobiia</taxon>
        <taxon>Verrucomicrobiales</taxon>
        <taxon>Verrucomicrobiaceae</taxon>
        <taxon>Luteolibacter</taxon>
    </lineage>
</organism>
<evidence type="ECO:0000313" key="3">
    <source>
        <dbReference type="EMBL" id="MBK1817714.1"/>
    </source>
</evidence>